<dbReference type="NCBIfam" id="NF000355">
    <property type="entry name" value="ribo_prot_ABC_F"/>
    <property type="match status" value="1"/>
</dbReference>
<name>A0A1H8RIZ9_9BACI</name>
<protein>
    <submittedName>
        <fullName evidence="4">ATPase components of ABC transporters with duplicated ATPase domains</fullName>
    </submittedName>
</protein>
<dbReference type="InterPro" id="IPR032781">
    <property type="entry name" value="ABC_tran_Xtn"/>
</dbReference>
<evidence type="ECO:0000256" key="2">
    <source>
        <dbReference type="ARBA" id="ARBA00022840"/>
    </source>
</evidence>
<dbReference type="PANTHER" id="PTHR42855">
    <property type="entry name" value="ABC TRANSPORTER ATP-BINDING SUBUNIT"/>
    <property type="match status" value="1"/>
</dbReference>
<gene>
    <name evidence="4" type="ORF">SAMN04488134_110100</name>
</gene>
<dbReference type="STRING" id="872970.SAMN04488134_110100"/>
<dbReference type="PROSITE" id="PS50893">
    <property type="entry name" value="ABC_TRANSPORTER_2"/>
    <property type="match status" value="2"/>
</dbReference>
<dbReference type="OrthoDB" id="9760950at2"/>
<dbReference type="Pfam" id="PF12848">
    <property type="entry name" value="ABC_tran_Xtn"/>
    <property type="match status" value="1"/>
</dbReference>
<feature type="domain" description="ABC transporter" evidence="3">
    <location>
        <begin position="4"/>
        <end position="258"/>
    </location>
</feature>
<dbReference type="GO" id="GO:0005524">
    <property type="term" value="F:ATP binding"/>
    <property type="evidence" value="ECO:0007669"/>
    <property type="project" value="UniProtKB-KW"/>
</dbReference>
<sequence>MIMCSVNQISIALGGNTIFENISIEIRDHERIGLVGRNGSGKSTLLKLITGELHPDQGAVYRKKQLKLGYLAQIPQVADDKTCYQFLLSAFADLLEMNQQLIKIEQQLSDPTLANYEQILSHYGQLQEQFSRDGGYLMDAQIAQVANGLNIAHLLEHPFHYLSGGEKTKLGLAFCLLKQPDLFVLDEPTNHLDMAAIEWLGHYLKDYQGAVVIVSHDRYFLDQLVNRIVDLEDGSLTSYSMNYSQYVNEKEIRLINAFKAYQDQQKKIKKMKETIKQLRIWANQANPPNEGLHKRARNMERALDRMEKLARPVIEAKRINFDLTSSDRSGKDVFVLEDICHGYDKTILFNKLSLTVRYQDRLAIIGDNGAGKSTLLKLLLGEIDLQVGQLKRGSQLKIGYLNQQPFASYANERVIDVLREEVVITEGEARHFLAQFLFYGYDVFKQIKQLSGGERMRLRLAQLMKQDINLLILDEPTNHLDIDSIEVLEDTLEQFNGTIIAVSHDRYFINKLFNRIAWIEHKRLRHYLGNYDNAKEKRFQLLQQLQTEKPVKQHNNTVHLETLEAEIITIEQKLAHTTSSKRKQLLSRKQQLETAWEKYVDLTD</sequence>
<feature type="domain" description="ABC transporter" evidence="3">
    <location>
        <begin position="334"/>
        <end position="546"/>
    </location>
</feature>
<dbReference type="RefSeq" id="WP_091499251.1">
    <property type="nucleotide sequence ID" value="NZ_FODJ01000010.1"/>
</dbReference>
<keyword evidence="5" id="KW-1185">Reference proteome</keyword>
<dbReference type="Gene3D" id="3.40.50.300">
    <property type="entry name" value="P-loop containing nucleotide triphosphate hydrolases"/>
    <property type="match status" value="2"/>
</dbReference>
<proteinExistence type="predicted"/>
<dbReference type="FunFam" id="3.40.50.300:FF:000011">
    <property type="entry name" value="Putative ABC transporter ATP-binding component"/>
    <property type="match status" value="1"/>
</dbReference>
<dbReference type="SUPFAM" id="SSF52540">
    <property type="entry name" value="P-loop containing nucleoside triphosphate hydrolases"/>
    <property type="match status" value="2"/>
</dbReference>
<dbReference type="AlphaFoldDB" id="A0A1H8RIZ9"/>
<keyword evidence="1" id="KW-0547">Nucleotide-binding</keyword>
<dbReference type="PANTHER" id="PTHR42855:SF2">
    <property type="entry name" value="DRUG RESISTANCE ABC TRANSPORTER,ATP-BINDING PROTEIN"/>
    <property type="match status" value="1"/>
</dbReference>
<evidence type="ECO:0000256" key="1">
    <source>
        <dbReference type="ARBA" id="ARBA00022741"/>
    </source>
</evidence>
<dbReference type="GO" id="GO:0016887">
    <property type="term" value="F:ATP hydrolysis activity"/>
    <property type="evidence" value="ECO:0007669"/>
    <property type="project" value="InterPro"/>
</dbReference>
<dbReference type="InterPro" id="IPR003593">
    <property type="entry name" value="AAA+_ATPase"/>
</dbReference>
<dbReference type="CDD" id="cd03221">
    <property type="entry name" value="ABCF_EF-3"/>
    <property type="match status" value="2"/>
</dbReference>
<evidence type="ECO:0000313" key="5">
    <source>
        <dbReference type="Proteomes" id="UP000199300"/>
    </source>
</evidence>
<dbReference type="PROSITE" id="PS00211">
    <property type="entry name" value="ABC_TRANSPORTER_1"/>
    <property type="match status" value="1"/>
</dbReference>
<dbReference type="EMBL" id="FODJ01000010">
    <property type="protein sequence ID" value="SEO66134.1"/>
    <property type="molecule type" value="Genomic_DNA"/>
</dbReference>
<dbReference type="InterPro" id="IPR051309">
    <property type="entry name" value="ABCF_ATPase"/>
</dbReference>
<evidence type="ECO:0000313" key="4">
    <source>
        <dbReference type="EMBL" id="SEO66134.1"/>
    </source>
</evidence>
<organism evidence="4 5">
    <name type="scientific">Amphibacillus marinus</name>
    <dbReference type="NCBI Taxonomy" id="872970"/>
    <lineage>
        <taxon>Bacteria</taxon>
        <taxon>Bacillati</taxon>
        <taxon>Bacillota</taxon>
        <taxon>Bacilli</taxon>
        <taxon>Bacillales</taxon>
        <taxon>Bacillaceae</taxon>
        <taxon>Amphibacillus</taxon>
    </lineage>
</organism>
<accession>A0A1H8RIZ9</accession>
<dbReference type="InterPro" id="IPR027417">
    <property type="entry name" value="P-loop_NTPase"/>
</dbReference>
<keyword evidence="2" id="KW-0067">ATP-binding</keyword>
<dbReference type="InterPro" id="IPR003439">
    <property type="entry name" value="ABC_transporter-like_ATP-bd"/>
</dbReference>
<dbReference type="FunFam" id="3.40.50.300:FF:001807">
    <property type="entry name" value="ABC transporter ATP-binding protein"/>
    <property type="match status" value="1"/>
</dbReference>
<dbReference type="Proteomes" id="UP000199300">
    <property type="component" value="Unassembled WGS sequence"/>
</dbReference>
<reference evidence="4 5" key="1">
    <citation type="submission" date="2016-10" db="EMBL/GenBank/DDBJ databases">
        <authorList>
            <person name="de Groot N.N."/>
        </authorList>
    </citation>
    <scope>NUCLEOTIDE SEQUENCE [LARGE SCALE GENOMIC DNA]</scope>
    <source>
        <strain evidence="4 5">CGMCC 1.10434</strain>
    </source>
</reference>
<dbReference type="Pfam" id="PF00005">
    <property type="entry name" value="ABC_tran"/>
    <property type="match status" value="2"/>
</dbReference>
<evidence type="ECO:0000259" key="3">
    <source>
        <dbReference type="PROSITE" id="PS50893"/>
    </source>
</evidence>
<dbReference type="SMART" id="SM00382">
    <property type="entry name" value="AAA"/>
    <property type="match status" value="2"/>
</dbReference>
<dbReference type="InterPro" id="IPR017871">
    <property type="entry name" value="ABC_transporter-like_CS"/>
</dbReference>